<evidence type="ECO:0000313" key="1">
    <source>
        <dbReference type="EMBL" id="GAD78066.1"/>
    </source>
</evidence>
<dbReference type="NCBIfam" id="NF047593">
    <property type="entry name" value="IS66_ISAeme5_TnpA"/>
    <property type="match status" value="1"/>
</dbReference>
<evidence type="ECO:0008006" key="3">
    <source>
        <dbReference type="Google" id="ProtNLM"/>
    </source>
</evidence>
<protein>
    <recommendedName>
        <fullName evidence="3">Transposase</fullName>
    </recommendedName>
</protein>
<gene>
    <name evidence="1" type="ORF">VAZ01S_118_00090</name>
</gene>
<dbReference type="OrthoDB" id="5903385at2"/>
<dbReference type="STRING" id="1219077.VAZ01S_118_00090"/>
<reference evidence="1 2" key="1">
    <citation type="submission" date="2013-09" db="EMBL/GenBank/DDBJ databases">
        <title>Whole genome shotgun sequence of Vibrio azureus NBRC 104587.</title>
        <authorList>
            <person name="Isaki S."/>
            <person name="Hosoyama A."/>
            <person name="Numata M."/>
            <person name="Hashimoto M."/>
            <person name="Hosoyama Y."/>
            <person name="Tsuchikane K."/>
            <person name="Noguchi M."/>
            <person name="Hirakata S."/>
            <person name="Ichikawa N."/>
            <person name="Ohji S."/>
            <person name="Yamazoe A."/>
            <person name="Fujita N."/>
        </authorList>
    </citation>
    <scope>NUCLEOTIDE SEQUENCE [LARGE SCALE GENOMIC DNA]</scope>
    <source>
        <strain evidence="1 2">NBRC 104587</strain>
    </source>
</reference>
<keyword evidence="2" id="KW-1185">Reference proteome</keyword>
<accession>U3ADR7</accession>
<dbReference type="Proteomes" id="UP000016567">
    <property type="component" value="Unassembled WGS sequence"/>
</dbReference>
<organism evidence="1 2">
    <name type="scientific">Vibrio azureus NBRC 104587</name>
    <dbReference type="NCBI Taxonomy" id="1219077"/>
    <lineage>
        <taxon>Bacteria</taxon>
        <taxon>Pseudomonadati</taxon>
        <taxon>Pseudomonadota</taxon>
        <taxon>Gammaproteobacteria</taxon>
        <taxon>Vibrionales</taxon>
        <taxon>Vibrionaceae</taxon>
        <taxon>Vibrio</taxon>
    </lineage>
</organism>
<proteinExistence type="predicted"/>
<comment type="caution">
    <text evidence="1">The sequence shown here is derived from an EMBL/GenBank/DDBJ whole genome shotgun (WGS) entry which is preliminary data.</text>
</comment>
<name>U3ADR7_9VIBR</name>
<dbReference type="RefSeq" id="WP_021711801.1">
    <property type="nucleotide sequence ID" value="NZ_BAOB01000331.1"/>
</dbReference>
<dbReference type="EMBL" id="BATL01000118">
    <property type="protein sequence ID" value="GAD78066.1"/>
    <property type="molecule type" value="Genomic_DNA"/>
</dbReference>
<sequence length="109" mass="12416">MSNQLTSKEWSALIQNYHQSELSPSEFCRHHDIDLKAFKSQQRKLKAASDEDNPFISVSPPTAQEIESARARLQQNYSSLRLDVGACQLYIPASVTPQWLAQVIREITQ</sequence>
<dbReference type="AlphaFoldDB" id="U3ADR7"/>
<evidence type="ECO:0000313" key="2">
    <source>
        <dbReference type="Proteomes" id="UP000016567"/>
    </source>
</evidence>